<dbReference type="EMBL" id="BANC01000098">
    <property type="protein sequence ID" value="GAN81538.1"/>
    <property type="molecule type" value="Genomic_DNA"/>
</dbReference>
<dbReference type="GO" id="GO:0003700">
    <property type="term" value="F:DNA-binding transcription factor activity"/>
    <property type="evidence" value="ECO:0007669"/>
    <property type="project" value="TreeGrafter"/>
</dbReference>
<gene>
    <name evidence="6" type="ORF">Aam_100_003</name>
</gene>
<keyword evidence="2 4" id="KW-0238">DNA-binding</keyword>
<dbReference type="SUPFAM" id="SSF46689">
    <property type="entry name" value="Homeodomain-like"/>
    <property type="match status" value="1"/>
</dbReference>
<evidence type="ECO:0000256" key="2">
    <source>
        <dbReference type="ARBA" id="ARBA00023125"/>
    </source>
</evidence>
<dbReference type="SUPFAM" id="SSF48498">
    <property type="entry name" value="Tetracyclin repressor-like, C-terminal domain"/>
    <property type="match status" value="1"/>
</dbReference>
<dbReference type="InterPro" id="IPR009057">
    <property type="entry name" value="Homeodomain-like_sf"/>
</dbReference>
<organism evidence="6 7">
    <name type="scientific">Acidocella aminolytica 101 = DSM 11237</name>
    <dbReference type="NCBI Taxonomy" id="1120923"/>
    <lineage>
        <taxon>Bacteria</taxon>
        <taxon>Pseudomonadati</taxon>
        <taxon>Pseudomonadota</taxon>
        <taxon>Alphaproteobacteria</taxon>
        <taxon>Acetobacterales</taxon>
        <taxon>Acidocellaceae</taxon>
        <taxon>Acidocella</taxon>
    </lineage>
</organism>
<dbReference type="InterPro" id="IPR025996">
    <property type="entry name" value="MT1864/Rv1816-like_C"/>
</dbReference>
<dbReference type="InterPro" id="IPR050109">
    <property type="entry name" value="HTH-type_TetR-like_transc_reg"/>
</dbReference>
<name>A0A0D6PK03_9PROT</name>
<proteinExistence type="predicted"/>
<evidence type="ECO:0000256" key="1">
    <source>
        <dbReference type="ARBA" id="ARBA00023015"/>
    </source>
</evidence>
<dbReference type="InterPro" id="IPR001647">
    <property type="entry name" value="HTH_TetR"/>
</dbReference>
<dbReference type="STRING" id="1120923.SAMN02746095_03597"/>
<protein>
    <submittedName>
        <fullName evidence="6">Transcriptional regulator TetR</fullName>
    </submittedName>
</protein>
<dbReference type="AlphaFoldDB" id="A0A0D6PK03"/>
<dbReference type="PANTHER" id="PTHR30055">
    <property type="entry name" value="HTH-TYPE TRANSCRIPTIONAL REGULATOR RUTR"/>
    <property type="match status" value="1"/>
</dbReference>
<dbReference type="Gene3D" id="1.10.357.10">
    <property type="entry name" value="Tetracycline Repressor, domain 2"/>
    <property type="match status" value="1"/>
</dbReference>
<dbReference type="PANTHER" id="PTHR30055:SF234">
    <property type="entry name" value="HTH-TYPE TRANSCRIPTIONAL REGULATOR BETI"/>
    <property type="match status" value="1"/>
</dbReference>
<keyword evidence="3" id="KW-0804">Transcription</keyword>
<evidence type="ECO:0000256" key="3">
    <source>
        <dbReference type="ARBA" id="ARBA00023163"/>
    </source>
</evidence>
<dbReference type="Proteomes" id="UP000032668">
    <property type="component" value="Unassembled WGS sequence"/>
</dbReference>
<keyword evidence="1" id="KW-0805">Transcription regulation</keyword>
<dbReference type="RefSeq" id="WP_199444734.1">
    <property type="nucleotide sequence ID" value="NZ_BANC01000098.1"/>
</dbReference>
<reference evidence="6 7" key="1">
    <citation type="submission" date="2012-11" db="EMBL/GenBank/DDBJ databases">
        <title>Whole genome sequence of Acidocella aminolytica 101 = DSM 11237.</title>
        <authorList>
            <person name="Azuma Y."/>
            <person name="Higashiura N."/>
            <person name="Hirakawa H."/>
            <person name="Matsushita K."/>
        </authorList>
    </citation>
    <scope>NUCLEOTIDE SEQUENCE [LARGE SCALE GENOMIC DNA]</scope>
    <source>
        <strain evidence="7">101 / DSM 11237</strain>
    </source>
</reference>
<dbReference type="GO" id="GO:0000976">
    <property type="term" value="F:transcription cis-regulatory region binding"/>
    <property type="evidence" value="ECO:0007669"/>
    <property type="project" value="TreeGrafter"/>
</dbReference>
<evidence type="ECO:0000313" key="7">
    <source>
        <dbReference type="Proteomes" id="UP000032668"/>
    </source>
</evidence>
<feature type="DNA-binding region" description="H-T-H motif" evidence="4">
    <location>
        <begin position="61"/>
        <end position="80"/>
    </location>
</feature>
<evidence type="ECO:0000259" key="5">
    <source>
        <dbReference type="PROSITE" id="PS50977"/>
    </source>
</evidence>
<keyword evidence="7" id="KW-1185">Reference proteome</keyword>
<feature type="domain" description="HTH tetR-type" evidence="5">
    <location>
        <begin position="38"/>
        <end position="98"/>
    </location>
</feature>
<dbReference type="PROSITE" id="PS50977">
    <property type="entry name" value="HTH_TETR_2"/>
    <property type="match status" value="1"/>
</dbReference>
<evidence type="ECO:0000256" key="4">
    <source>
        <dbReference type="PROSITE-ProRule" id="PRU00335"/>
    </source>
</evidence>
<comment type="caution">
    <text evidence="6">The sequence shown here is derived from an EMBL/GenBank/DDBJ whole genome shotgun (WGS) entry which is preliminary data.</text>
</comment>
<dbReference type="InterPro" id="IPR036271">
    <property type="entry name" value="Tet_transcr_reg_TetR-rel_C_sf"/>
</dbReference>
<sequence length="218" mass="24169">MVDYQSILDFIFRFDTMLPNGVGTFDLGITERKRRERAEREILIVDTARRIAEEEGWAAVTIRRLAQDIEYSQPVIYSHFASRDAIVGAVAIEGFGELAAALRGAAHSASSPKNALAAVAETFLDVAFDRPAIYEAMFVLPSGLRFAKSDTPPQLRDTFDALAAVITPFCQDVEVATETFWASLHGLAELERHGRIRPAFRAQRLARIVQMVCAQAPK</sequence>
<dbReference type="Pfam" id="PF13305">
    <property type="entry name" value="TetR_C_33"/>
    <property type="match status" value="1"/>
</dbReference>
<evidence type="ECO:0000313" key="6">
    <source>
        <dbReference type="EMBL" id="GAN81538.1"/>
    </source>
</evidence>
<accession>A0A0D6PK03</accession>
<dbReference type="Pfam" id="PF00440">
    <property type="entry name" value="TetR_N"/>
    <property type="match status" value="1"/>
</dbReference>